<evidence type="ECO:0000313" key="1">
    <source>
        <dbReference type="EMBL" id="KNC23464.1"/>
    </source>
</evidence>
<proteinExistence type="predicted"/>
<dbReference type="EMBL" id="JRES01001351">
    <property type="protein sequence ID" value="KNC23464.1"/>
    <property type="molecule type" value="Genomic_DNA"/>
</dbReference>
<name>A0A0L0BW57_LUCCU</name>
<keyword evidence="2" id="KW-1185">Reference proteome</keyword>
<organism evidence="1 2">
    <name type="scientific">Lucilia cuprina</name>
    <name type="common">Green bottle fly</name>
    <name type="synonym">Australian sheep blowfly</name>
    <dbReference type="NCBI Taxonomy" id="7375"/>
    <lineage>
        <taxon>Eukaryota</taxon>
        <taxon>Metazoa</taxon>
        <taxon>Ecdysozoa</taxon>
        <taxon>Arthropoda</taxon>
        <taxon>Hexapoda</taxon>
        <taxon>Insecta</taxon>
        <taxon>Pterygota</taxon>
        <taxon>Neoptera</taxon>
        <taxon>Endopterygota</taxon>
        <taxon>Diptera</taxon>
        <taxon>Brachycera</taxon>
        <taxon>Muscomorpha</taxon>
        <taxon>Oestroidea</taxon>
        <taxon>Calliphoridae</taxon>
        <taxon>Luciliinae</taxon>
        <taxon>Lucilia</taxon>
    </lineage>
</organism>
<accession>A0A0L0BW57</accession>
<reference evidence="1 2" key="1">
    <citation type="journal article" date="2015" name="Nat. Commun.">
        <title>Lucilia cuprina genome unlocks parasitic fly biology to underpin future interventions.</title>
        <authorList>
            <person name="Anstead C.A."/>
            <person name="Korhonen P.K."/>
            <person name="Young N.D."/>
            <person name="Hall R.S."/>
            <person name="Jex A.R."/>
            <person name="Murali S.C."/>
            <person name="Hughes D.S."/>
            <person name="Lee S.F."/>
            <person name="Perry T."/>
            <person name="Stroehlein A.J."/>
            <person name="Ansell B.R."/>
            <person name="Breugelmans B."/>
            <person name="Hofmann A."/>
            <person name="Qu J."/>
            <person name="Dugan S."/>
            <person name="Lee S.L."/>
            <person name="Chao H."/>
            <person name="Dinh H."/>
            <person name="Han Y."/>
            <person name="Doddapaneni H.V."/>
            <person name="Worley K.C."/>
            <person name="Muzny D.M."/>
            <person name="Ioannidis P."/>
            <person name="Waterhouse R.M."/>
            <person name="Zdobnov E.M."/>
            <person name="James P.J."/>
            <person name="Bagnall N.H."/>
            <person name="Kotze A.C."/>
            <person name="Gibbs R.A."/>
            <person name="Richards S."/>
            <person name="Batterham P."/>
            <person name="Gasser R.B."/>
        </authorList>
    </citation>
    <scope>NUCLEOTIDE SEQUENCE [LARGE SCALE GENOMIC DNA]</scope>
    <source>
        <strain evidence="1 2">LS</strain>
        <tissue evidence="1">Full body</tissue>
    </source>
</reference>
<sequence>MLVYGNFILQLYAVIEFEKEKGVEKISERGYESYNIIWSRNFYVEYYYHNSKIFKQFIDKKIKFLNEAFYRSNMGRSSLQNISYDKKWIYQDNSKQKKLYAKSVQSGESMTMSNMHGTKKKGDINRGKPLRWRNSSDLKLLNPLENYNCWFVFFSHCQRSCSIVRNVIIADILFIDKYLPLSVVESSSSPEISVFNKIFGNIIEVGEAVAGVSILVLSKELLVGPL</sequence>
<dbReference type="Proteomes" id="UP000037069">
    <property type="component" value="Unassembled WGS sequence"/>
</dbReference>
<protein>
    <submittedName>
        <fullName evidence="1">Uncharacterized protein</fullName>
    </submittedName>
</protein>
<dbReference type="AlphaFoldDB" id="A0A0L0BW57"/>
<comment type="caution">
    <text evidence="1">The sequence shown here is derived from an EMBL/GenBank/DDBJ whole genome shotgun (WGS) entry which is preliminary data.</text>
</comment>
<gene>
    <name evidence="1" type="ORF">FF38_13361</name>
</gene>
<evidence type="ECO:0000313" key="2">
    <source>
        <dbReference type="Proteomes" id="UP000037069"/>
    </source>
</evidence>